<sequence>MCFYDCKLDSKTLKMKVNSMATQWLFLSLLPSLSLSHAPLTPSNAPFIPPSFTPAVMSLLSLPVRFPDIHLTISPQSNQFSLLMSHIFEDQSNLHLKPC</sequence>
<accession>A0ABV0YU02</accession>
<reference evidence="1 2" key="1">
    <citation type="submission" date="2021-06" db="EMBL/GenBank/DDBJ databases">
        <authorList>
            <person name="Palmer J.M."/>
        </authorList>
    </citation>
    <scope>NUCLEOTIDE SEQUENCE [LARGE SCALE GENOMIC DNA]</scope>
    <source>
        <strain evidence="1 2">AS_MEX2019</strain>
        <tissue evidence="1">Muscle</tissue>
    </source>
</reference>
<evidence type="ECO:0000313" key="2">
    <source>
        <dbReference type="Proteomes" id="UP001469553"/>
    </source>
</evidence>
<gene>
    <name evidence="1" type="ORF">AMECASPLE_031164</name>
</gene>
<keyword evidence="2" id="KW-1185">Reference proteome</keyword>
<organism evidence="1 2">
    <name type="scientific">Ameca splendens</name>
    <dbReference type="NCBI Taxonomy" id="208324"/>
    <lineage>
        <taxon>Eukaryota</taxon>
        <taxon>Metazoa</taxon>
        <taxon>Chordata</taxon>
        <taxon>Craniata</taxon>
        <taxon>Vertebrata</taxon>
        <taxon>Euteleostomi</taxon>
        <taxon>Actinopterygii</taxon>
        <taxon>Neopterygii</taxon>
        <taxon>Teleostei</taxon>
        <taxon>Neoteleostei</taxon>
        <taxon>Acanthomorphata</taxon>
        <taxon>Ovalentaria</taxon>
        <taxon>Atherinomorphae</taxon>
        <taxon>Cyprinodontiformes</taxon>
        <taxon>Goodeidae</taxon>
        <taxon>Ameca</taxon>
    </lineage>
</organism>
<dbReference type="Proteomes" id="UP001469553">
    <property type="component" value="Unassembled WGS sequence"/>
</dbReference>
<protein>
    <submittedName>
        <fullName evidence="1">Uncharacterized protein</fullName>
    </submittedName>
</protein>
<evidence type="ECO:0000313" key="1">
    <source>
        <dbReference type="EMBL" id="MEQ2297090.1"/>
    </source>
</evidence>
<proteinExistence type="predicted"/>
<name>A0ABV0YU02_9TELE</name>
<dbReference type="EMBL" id="JAHRIP010041449">
    <property type="protein sequence ID" value="MEQ2297090.1"/>
    <property type="molecule type" value="Genomic_DNA"/>
</dbReference>
<comment type="caution">
    <text evidence="1">The sequence shown here is derived from an EMBL/GenBank/DDBJ whole genome shotgun (WGS) entry which is preliminary data.</text>
</comment>